<name>A0A7C9JEB8_9ACTN</name>
<feature type="transmembrane region" description="Helical" evidence="1">
    <location>
        <begin position="58"/>
        <end position="80"/>
    </location>
</feature>
<feature type="transmembrane region" description="Helical" evidence="1">
    <location>
        <begin position="31"/>
        <end position="51"/>
    </location>
</feature>
<keyword evidence="1" id="KW-0472">Membrane</keyword>
<feature type="transmembrane region" description="Helical" evidence="1">
    <location>
        <begin position="7"/>
        <end position="25"/>
    </location>
</feature>
<reference evidence="2 3" key="1">
    <citation type="submission" date="2020-01" db="EMBL/GenBank/DDBJ databases">
        <title>Herbidospora sp. NEAU-GS84 nov., a novel actinomycete isolated from soil.</title>
        <authorList>
            <person name="Han L."/>
        </authorList>
    </citation>
    <scope>NUCLEOTIDE SEQUENCE [LARGE SCALE GENOMIC DNA]</scope>
    <source>
        <strain evidence="2 3">NEAU-GS84</strain>
    </source>
</reference>
<gene>
    <name evidence="2" type="ORF">GT755_15040</name>
</gene>
<evidence type="ECO:0000256" key="1">
    <source>
        <dbReference type="SAM" id="Phobius"/>
    </source>
</evidence>
<proteinExistence type="predicted"/>
<comment type="caution">
    <text evidence="2">The sequence shown here is derived from an EMBL/GenBank/DDBJ whole genome shotgun (WGS) entry which is preliminary data.</text>
</comment>
<dbReference type="AlphaFoldDB" id="A0A7C9JEB8"/>
<organism evidence="2 3">
    <name type="scientific">Herbidospora solisilvae</name>
    <dbReference type="NCBI Taxonomy" id="2696284"/>
    <lineage>
        <taxon>Bacteria</taxon>
        <taxon>Bacillati</taxon>
        <taxon>Actinomycetota</taxon>
        <taxon>Actinomycetes</taxon>
        <taxon>Streptosporangiales</taxon>
        <taxon>Streptosporangiaceae</taxon>
        <taxon>Herbidospora</taxon>
    </lineage>
</organism>
<dbReference type="RefSeq" id="WP_161480331.1">
    <property type="nucleotide sequence ID" value="NZ_WXEW01000004.1"/>
</dbReference>
<protein>
    <submittedName>
        <fullName evidence="2">Uncharacterized protein</fullName>
    </submittedName>
</protein>
<keyword evidence="1" id="KW-1133">Transmembrane helix</keyword>
<keyword evidence="3" id="KW-1185">Reference proteome</keyword>
<accession>A0A7C9JEB8</accession>
<sequence>MPLWGRRLLVAMAIWVAALVFSMWAPTDDVVGGLMLVFAAPLTLGLIFGWLARLPWWLPVGLLAFPGAYFLMFTVVAWHSLLDHDVPWPVILAYPALGFLIVSWFFSPGFPWPKIGVSALLIAGFAATGPVEELKYDREFEEMIASSGVPLVAPVIPGHDLVSSSSFPVNGEIALTYASPDGKTEVEVYLHPGASDPEEMCLDPVPRYPIDADATCRQAAPGVWVRTAGGFTRALGRAGGVTMQMIANDVPEEVLVRGFAQTRPVTAEELGELRDV</sequence>
<keyword evidence="1" id="KW-0812">Transmembrane</keyword>
<dbReference type="EMBL" id="WXEW01000004">
    <property type="protein sequence ID" value="NAS23003.1"/>
    <property type="molecule type" value="Genomic_DNA"/>
</dbReference>
<evidence type="ECO:0000313" key="2">
    <source>
        <dbReference type="EMBL" id="NAS23003.1"/>
    </source>
</evidence>
<dbReference type="Proteomes" id="UP000479526">
    <property type="component" value="Unassembled WGS sequence"/>
</dbReference>
<evidence type="ECO:0000313" key="3">
    <source>
        <dbReference type="Proteomes" id="UP000479526"/>
    </source>
</evidence>
<feature type="transmembrane region" description="Helical" evidence="1">
    <location>
        <begin position="86"/>
        <end position="106"/>
    </location>
</feature>